<evidence type="ECO:0000313" key="2">
    <source>
        <dbReference type="EnsemblProtists" id="EKX51150"/>
    </source>
</evidence>
<dbReference type="EMBL" id="JH992976">
    <property type="protein sequence ID" value="EKX51150.1"/>
    <property type="molecule type" value="Genomic_DNA"/>
</dbReference>
<dbReference type="HOGENOM" id="CLU_2781274_0_0_1"/>
<dbReference type="PaxDb" id="55529-EKX51150"/>
<proteinExistence type="predicted"/>
<sequence>MQLAILLLPVSPGHQVALALVFLQDFLVRMIQGKITIYPSVVIKKSFLARSILELSVAYIISQRVHCKE</sequence>
<organism evidence="1">
    <name type="scientific">Guillardia theta (strain CCMP2712)</name>
    <name type="common">Cryptophyte</name>
    <dbReference type="NCBI Taxonomy" id="905079"/>
    <lineage>
        <taxon>Eukaryota</taxon>
        <taxon>Cryptophyceae</taxon>
        <taxon>Pyrenomonadales</taxon>
        <taxon>Geminigeraceae</taxon>
        <taxon>Guillardia</taxon>
    </lineage>
</organism>
<keyword evidence="3" id="KW-1185">Reference proteome</keyword>
<accession>L1JSI5</accession>
<reference evidence="2" key="3">
    <citation type="submission" date="2016-03" db="UniProtKB">
        <authorList>
            <consortium name="EnsemblProtists"/>
        </authorList>
    </citation>
    <scope>IDENTIFICATION</scope>
</reference>
<protein>
    <submittedName>
        <fullName evidence="1 2">Uncharacterized protein</fullName>
    </submittedName>
</protein>
<reference evidence="3" key="2">
    <citation type="submission" date="2012-11" db="EMBL/GenBank/DDBJ databases">
        <authorList>
            <person name="Kuo A."/>
            <person name="Curtis B.A."/>
            <person name="Tanifuji G."/>
            <person name="Burki F."/>
            <person name="Gruber A."/>
            <person name="Irimia M."/>
            <person name="Maruyama S."/>
            <person name="Arias M.C."/>
            <person name="Ball S.G."/>
            <person name="Gile G.H."/>
            <person name="Hirakawa Y."/>
            <person name="Hopkins J.F."/>
            <person name="Rensing S.A."/>
            <person name="Schmutz J."/>
            <person name="Symeonidi A."/>
            <person name="Elias M."/>
            <person name="Eveleigh R.J."/>
            <person name="Herman E.K."/>
            <person name="Klute M.J."/>
            <person name="Nakayama T."/>
            <person name="Obornik M."/>
            <person name="Reyes-Prieto A."/>
            <person name="Armbrust E.V."/>
            <person name="Aves S.J."/>
            <person name="Beiko R.G."/>
            <person name="Coutinho P."/>
            <person name="Dacks J.B."/>
            <person name="Durnford D.G."/>
            <person name="Fast N.M."/>
            <person name="Green B.R."/>
            <person name="Grisdale C."/>
            <person name="Hempe F."/>
            <person name="Henrissat B."/>
            <person name="Hoppner M.P."/>
            <person name="Ishida K.-I."/>
            <person name="Kim E."/>
            <person name="Koreny L."/>
            <person name="Kroth P.G."/>
            <person name="Liu Y."/>
            <person name="Malik S.-B."/>
            <person name="Maier U.G."/>
            <person name="McRose D."/>
            <person name="Mock T."/>
            <person name="Neilson J.A."/>
            <person name="Onodera N.T."/>
            <person name="Poole A.M."/>
            <person name="Pritham E.J."/>
            <person name="Richards T.A."/>
            <person name="Rocap G."/>
            <person name="Roy S.W."/>
            <person name="Sarai C."/>
            <person name="Schaack S."/>
            <person name="Shirato S."/>
            <person name="Slamovits C.H."/>
            <person name="Spencer D.F."/>
            <person name="Suzuki S."/>
            <person name="Worden A.Z."/>
            <person name="Zauner S."/>
            <person name="Barry K."/>
            <person name="Bell C."/>
            <person name="Bharti A.K."/>
            <person name="Crow J.A."/>
            <person name="Grimwood J."/>
            <person name="Kramer R."/>
            <person name="Lindquist E."/>
            <person name="Lucas S."/>
            <person name="Salamov A."/>
            <person name="McFadden G.I."/>
            <person name="Lane C.E."/>
            <person name="Keeling P.J."/>
            <person name="Gray M.W."/>
            <person name="Grigoriev I.V."/>
            <person name="Archibald J.M."/>
        </authorList>
    </citation>
    <scope>NUCLEOTIDE SEQUENCE</scope>
    <source>
        <strain evidence="3">CCMP2712</strain>
    </source>
</reference>
<dbReference type="GeneID" id="17307918"/>
<dbReference type="Proteomes" id="UP000011087">
    <property type="component" value="Unassembled WGS sequence"/>
</dbReference>
<evidence type="ECO:0000313" key="3">
    <source>
        <dbReference type="Proteomes" id="UP000011087"/>
    </source>
</evidence>
<gene>
    <name evidence="1" type="ORF">GUITHDRAFT_151000</name>
</gene>
<dbReference type="KEGG" id="gtt:GUITHDRAFT_151000"/>
<dbReference type="RefSeq" id="XP_005838130.1">
    <property type="nucleotide sequence ID" value="XM_005838073.1"/>
</dbReference>
<evidence type="ECO:0000313" key="1">
    <source>
        <dbReference type="EMBL" id="EKX51150.1"/>
    </source>
</evidence>
<dbReference type="EnsemblProtists" id="EKX51150">
    <property type="protein sequence ID" value="EKX51150"/>
    <property type="gene ID" value="GUITHDRAFT_151000"/>
</dbReference>
<dbReference type="AlphaFoldDB" id="L1JSI5"/>
<reference evidence="1 3" key="1">
    <citation type="journal article" date="2012" name="Nature">
        <title>Algal genomes reveal evolutionary mosaicism and the fate of nucleomorphs.</title>
        <authorList>
            <consortium name="DOE Joint Genome Institute"/>
            <person name="Curtis B.A."/>
            <person name="Tanifuji G."/>
            <person name="Burki F."/>
            <person name="Gruber A."/>
            <person name="Irimia M."/>
            <person name="Maruyama S."/>
            <person name="Arias M.C."/>
            <person name="Ball S.G."/>
            <person name="Gile G.H."/>
            <person name="Hirakawa Y."/>
            <person name="Hopkins J.F."/>
            <person name="Kuo A."/>
            <person name="Rensing S.A."/>
            <person name="Schmutz J."/>
            <person name="Symeonidi A."/>
            <person name="Elias M."/>
            <person name="Eveleigh R.J."/>
            <person name="Herman E.K."/>
            <person name="Klute M.J."/>
            <person name="Nakayama T."/>
            <person name="Obornik M."/>
            <person name="Reyes-Prieto A."/>
            <person name="Armbrust E.V."/>
            <person name="Aves S.J."/>
            <person name="Beiko R.G."/>
            <person name="Coutinho P."/>
            <person name="Dacks J.B."/>
            <person name="Durnford D.G."/>
            <person name="Fast N.M."/>
            <person name="Green B.R."/>
            <person name="Grisdale C.J."/>
            <person name="Hempel F."/>
            <person name="Henrissat B."/>
            <person name="Hoppner M.P."/>
            <person name="Ishida K."/>
            <person name="Kim E."/>
            <person name="Koreny L."/>
            <person name="Kroth P.G."/>
            <person name="Liu Y."/>
            <person name="Malik S.B."/>
            <person name="Maier U.G."/>
            <person name="McRose D."/>
            <person name="Mock T."/>
            <person name="Neilson J.A."/>
            <person name="Onodera N.T."/>
            <person name="Poole A.M."/>
            <person name="Pritham E.J."/>
            <person name="Richards T.A."/>
            <person name="Rocap G."/>
            <person name="Roy S.W."/>
            <person name="Sarai C."/>
            <person name="Schaack S."/>
            <person name="Shirato S."/>
            <person name="Slamovits C.H."/>
            <person name="Spencer D.F."/>
            <person name="Suzuki S."/>
            <person name="Worden A.Z."/>
            <person name="Zauner S."/>
            <person name="Barry K."/>
            <person name="Bell C."/>
            <person name="Bharti A.K."/>
            <person name="Crow J.A."/>
            <person name="Grimwood J."/>
            <person name="Kramer R."/>
            <person name="Lindquist E."/>
            <person name="Lucas S."/>
            <person name="Salamov A."/>
            <person name="McFadden G.I."/>
            <person name="Lane C.E."/>
            <person name="Keeling P.J."/>
            <person name="Gray M.W."/>
            <person name="Grigoriev I.V."/>
            <person name="Archibald J.M."/>
        </authorList>
    </citation>
    <scope>NUCLEOTIDE SEQUENCE</scope>
    <source>
        <strain evidence="1 3">CCMP2712</strain>
    </source>
</reference>
<name>L1JSI5_GUITC</name>